<feature type="domain" description="DUF676" evidence="1">
    <location>
        <begin position="353"/>
        <end position="546"/>
    </location>
</feature>
<dbReference type="EMBL" id="HBHR01017261">
    <property type="protein sequence ID" value="CAD9868537.1"/>
    <property type="molecule type" value="Transcribed_RNA"/>
</dbReference>
<protein>
    <recommendedName>
        <fullName evidence="1">DUF676 domain-containing protein</fullName>
    </recommendedName>
</protein>
<evidence type="ECO:0000313" key="2">
    <source>
        <dbReference type="EMBL" id="CAD9868537.1"/>
    </source>
</evidence>
<dbReference type="InterPro" id="IPR029058">
    <property type="entry name" value="AB_hydrolase_fold"/>
</dbReference>
<accession>A0A7S2V233</accession>
<organism evidence="2">
    <name type="scientific">Fibrocapsa japonica</name>
    <dbReference type="NCBI Taxonomy" id="94617"/>
    <lineage>
        <taxon>Eukaryota</taxon>
        <taxon>Sar</taxon>
        <taxon>Stramenopiles</taxon>
        <taxon>Ochrophyta</taxon>
        <taxon>Raphidophyceae</taxon>
        <taxon>Chattonellales</taxon>
        <taxon>Chattonellaceae</taxon>
        <taxon>Fibrocapsa</taxon>
    </lineage>
</organism>
<dbReference type="AlphaFoldDB" id="A0A7S2V233"/>
<proteinExistence type="predicted"/>
<dbReference type="InterPro" id="IPR044294">
    <property type="entry name" value="Lipase-like"/>
</dbReference>
<gene>
    <name evidence="2" type="ORF">FJAP1339_LOCUS8639</name>
</gene>
<dbReference type="Pfam" id="PF05057">
    <property type="entry name" value="DUF676"/>
    <property type="match status" value="1"/>
</dbReference>
<evidence type="ECO:0000259" key="1">
    <source>
        <dbReference type="Pfam" id="PF05057"/>
    </source>
</evidence>
<name>A0A7S2V233_9STRA</name>
<sequence>MNEWLEAFEKTANPEQHTLPDSAQPPALPKAQSILKWKYNDSSSISVAEEKQSVIDMVANSESVESILQKAVGMEVTAEKVVQAIGGDIWRLSEYCSALWSKYVGMLSRSRRKLMPLLYAKWIMESMQRWEKHIFVKKQSADLNLMMNPFSAQIPPKEVLAQLRQRAIGTPTKTHWSALTDLTALKTTPRDLCMIAEVFSNAVWLPDTVEDVTKTGGEESWKVFFRHLFDKVPSDPLPPHSIFRGAGGQGGGEGGGTCTCAGHTVDCDPCGRGALDPPPRRVKPEQMNEALIWRYATKKVVPACESNPLRCSAVARLQDYHGAGAPEMRAYAGDSAKPGGGGGGKKRSKAAADVHVIVLQHGLQGNRMDLVYFQLYLQALFPSALIYAATTNEGVKMEPIAACGARLADEVSGFILEKAPQMAGPEGRGKLSFVGHSVGGLIVRAALARGGPLDQFSHCLHFFLTLSTPHLGNMFPVSSLVDSGMRTYNSLQTTPENMIAELLLEDSSGSFQETSLFKLSTGNVLSKFKSLVLVTIAQDLYVPKHSALIQFCEQIELDTREGILYARMVDNLLRNVEPDRVTRLNLKHEFNSWSLDSMIGRAAHLALVEMPVLARFILFAVYDKLK</sequence>
<dbReference type="PANTHER" id="PTHR12482">
    <property type="entry name" value="LIPASE ROG1-RELATED-RELATED"/>
    <property type="match status" value="1"/>
</dbReference>
<dbReference type="PANTHER" id="PTHR12482:SF5">
    <property type="entry name" value="DUF676 DOMAIN-CONTAINING PROTEIN"/>
    <property type="match status" value="1"/>
</dbReference>
<dbReference type="SUPFAM" id="SSF53474">
    <property type="entry name" value="alpha/beta-Hydrolases"/>
    <property type="match status" value="1"/>
</dbReference>
<dbReference type="Gene3D" id="3.40.50.1820">
    <property type="entry name" value="alpha/beta hydrolase"/>
    <property type="match status" value="1"/>
</dbReference>
<dbReference type="InterPro" id="IPR007751">
    <property type="entry name" value="DUF676_lipase-like"/>
</dbReference>
<reference evidence="2" key="1">
    <citation type="submission" date="2021-01" db="EMBL/GenBank/DDBJ databases">
        <authorList>
            <person name="Corre E."/>
            <person name="Pelletier E."/>
            <person name="Niang G."/>
            <person name="Scheremetjew M."/>
            <person name="Finn R."/>
            <person name="Kale V."/>
            <person name="Holt S."/>
            <person name="Cochrane G."/>
            <person name="Meng A."/>
            <person name="Brown T."/>
            <person name="Cohen L."/>
        </authorList>
    </citation>
    <scope>NUCLEOTIDE SEQUENCE</scope>
    <source>
        <strain evidence="2">CCMP1661</strain>
    </source>
</reference>